<organism evidence="11 12">
    <name type="scientific">Malus domestica</name>
    <name type="common">Apple</name>
    <name type="synonym">Pyrus malus</name>
    <dbReference type="NCBI Taxonomy" id="3750"/>
    <lineage>
        <taxon>Eukaryota</taxon>
        <taxon>Viridiplantae</taxon>
        <taxon>Streptophyta</taxon>
        <taxon>Embryophyta</taxon>
        <taxon>Tracheophyta</taxon>
        <taxon>Spermatophyta</taxon>
        <taxon>Magnoliopsida</taxon>
        <taxon>eudicotyledons</taxon>
        <taxon>Gunneridae</taxon>
        <taxon>Pentapetalae</taxon>
        <taxon>rosids</taxon>
        <taxon>fabids</taxon>
        <taxon>Rosales</taxon>
        <taxon>Rosaceae</taxon>
        <taxon>Amygdaloideae</taxon>
        <taxon>Maleae</taxon>
        <taxon>Malus</taxon>
    </lineage>
</organism>
<dbReference type="InterPro" id="IPR011060">
    <property type="entry name" value="RibuloseP-bd_barrel"/>
</dbReference>
<sequence>MSNPKLIKEINLSVTIPVMAKACIGHFVNDQILEAIGVDYVDENEILTLPFVYSCWSAPETSSRPFDLYDT</sequence>
<comment type="function">
    <text evidence="7">Catalyzes the formation of pyridoxal 5'-phosphate from ribose 5-phosphate (RBP), glyceraldehyde 3-phosphate (G3P) and ammonia. The ammonia is provided by PDX2. Can also use ribulose 5-phosphate and dihydroxyacetone phosphate as substrates, resulting from enzyme-catalyzed isomerization of RBP and G3P, respectively. Also plays an indirect role in resistance to singlet oxygen-generating photosensitizers.</text>
</comment>
<comment type="similarity">
    <text evidence="2 9">Belongs to the PdxS/SNZ family.</text>
</comment>
<evidence type="ECO:0000259" key="10">
    <source>
        <dbReference type="Pfam" id="PF01680"/>
    </source>
</evidence>
<feature type="domain" description="PdxS/SNZ N-terminal" evidence="10">
    <location>
        <begin position="1"/>
        <end position="49"/>
    </location>
</feature>
<comment type="pathway">
    <text evidence="1">Cofactor biosynthesis; pyridoxal 5'-phosphate biosynthesis.</text>
</comment>
<evidence type="ECO:0000256" key="6">
    <source>
        <dbReference type="ARBA" id="ARBA00023270"/>
    </source>
</evidence>
<evidence type="ECO:0000313" key="12">
    <source>
        <dbReference type="Proteomes" id="UP000290289"/>
    </source>
</evidence>
<keyword evidence="5" id="KW-0456">Lyase</keyword>
<evidence type="ECO:0000256" key="7">
    <source>
        <dbReference type="ARBA" id="ARBA00037142"/>
    </source>
</evidence>
<evidence type="ECO:0000256" key="5">
    <source>
        <dbReference type="ARBA" id="ARBA00023239"/>
    </source>
</evidence>
<dbReference type="AlphaFoldDB" id="A0A498JJP0"/>
<dbReference type="SUPFAM" id="SSF51366">
    <property type="entry name" value="Ribulose-phoshate binding barrel"/>
    <property type="match status" value="1"/>
</dbReference>
<protein>
    <recommendedName>
        <fullName evidence="3">pyridoxal 5'-phosphate synthase (glutamine hydrolyzing)</fullName>
        <ecNumber evidence="3">4.3.3.6</ecNumber>
    </recommendedName>
</protein>
<dbReference type="GO" id="GO:0036381">
    <property type="term" value="F:pyridoxal 5'-phosphate synthase (glutamine hydrolysing) activity"/>
    <property type="evidence" value="ECO:0007669"/>
    <property type="project" value="UniProtKB-EC"/>
</dbReference>
<evidence type="ECO:0000256" key="9">
    <source>
        <dbReference type="PROSITE-ProRule" id="PRU00481"/>
    </source>
</evidence>
<evidence type="ECO:0000313" key="11">
    <source>
        <dbReference type="EMBL" id="RXH95770.1"/>
    </source>
</evidence>
<gene>
    <name evidence="11" type="ORF">DVH24_008270</name>
</gene>
<comment type="catalytic activity">
    <reaction evidence="8">
        <text>aldehydo-D-ribose 5-phosphate + D-glyceraldehyde 3-phosphate + L-glutamine = pyridoxal 5'-phosphate + L-glutamate + phosphate + 3 H2O + H(+)</text>
        <dbReference type="Rhea" id="RHEA:31507"/>
        <dbReference type="ChEBI" id="CHEBI:15377"/>
        <dbReference type="ChEBI" id="CHEBI:15378"/>
        <dbReference type="ChEBI" id="CHEBI:29985"/>
        <dbReference type="ChEBI" id="CHEBI:43474"/>
        <dbReference type="ChEBI" id="CHEBI:58273"/>
        <dbReference type="ChEBI" id="CHEBI:58359"/>
        <dbReference type="ChEBI" id="CHEBI:59776"/>
        <dbReference type="ChEBI" id="CHEBI:597326"/>
        <dbReference type="EC" id="4.3.3.6"/>
    </reaction>
</comment>
<accession>A0A498JJP0</accession>
<dbReference type="PANTHER" id="PTHR31829:SF0">
    <property type="entry name" value="PYRIDOXAL 5'-PHOSPHATE SYNTHASE SUBUNIT SNZ1-RELATED"/>
    <property type="match status" value="1"/>
</dbReference>
<dbReference type="Proteomes" id="UP000290289">
    <property type="component" value="Chromosome 6"/>
</dbReference>
<dbReference type="GO" id="GO:0042823">
    <property type="term" value="P:pyridoxal phosphate biosynthetic process"/>
    <property type="evidence" value="ECO:0007669"/>
    <property type="project" value="InterPro"/>
</dbReference>
<name>A0A498JJP0_MALDO</name>
<evidence type="ECO:0000256" key="3">
    <source>
        <dbReference type="ARBA" id="ARBA00012084"/>
    </source>
</evidence>
<dbReference type="PANTHER" id="PTHR31829">
    <property type="entry name" value="PYRIDOXAL 5'-PHOSPHATE SYNTHASE SUBUNIT SNZ1-RELATED"/>
    <property type="match status" value="1"/>
</dbReference>
<keyword evidence="12" id="KW-1185">Reference proteome</keyword>
<dbReference type="Gene3D" id="3.20.20.70">
    <property type="entry name" value="Aldolase class I"/>
    <property type="match status" value="1"/>
</dbReference>
<evidence type="ECO:0000256" key="8">
    <source>
        <dbReference type="ARBA" id="ARBA00047992"/>
    </source>
</evidence>
<dbReference type="EMBL" id="RDQH01000332">
    <property type="protein sequence ID" value="RXH95770.1"/>
    <property type="molecule type" value="Genomic_DNA"/>
</dbReference>
<proteinExistence type="inferred from homology"/>
<keyword evidence="4" id="KW-0663">Pyridoxal phosphate</keyword>
<dbReference type="STRING" id="3750.A0A498JJP0"/>
<dbReference type="Pfam" id="PF01680">
    <property type="entry name" value="SOR_SNZ"/>
    <property type="match status" value="1"/>
</dbReference>
<dbReference type="EC" id="4.3.3.6" evidence="3"/>
<dbReference type="GO" id="GO:0008615">
    <property type="term" value="P:pyridoxine biosynthetic process"/>
    <property type="evidence" value="ECO:0007669"/>
    <property type="project" value="TreeGrafter"/>
</dbReference>
<dbReference type="GO" id="GO:0006520">
    <property type="term" value="P:amino acid metabolic process"/>
    <property type="evidence" value="ECO:0007669"/>
    <property type="project" value="TreeGrafter"/>
</dbReference>
<dbReference type="InterPro" id="IPR033755">
    <property type="entry name" value="PdxS/SNZ_N"/>
</dbReference>
<evidence type="ECO:0000256" key="2">
    <source>
        <dbReference type="ARBA" id="ARBA00007281"/>
    </source>
</evidence>
<evidence type="ECO:0000256" key="1">
    <source>
        <dbReference type="ARBA" id="ARBA00004737"/>
    </source>
</evidence>
<dbReference type="PROSITE" id="PS51129">
    <property type="entry name" value="PDXS_SNZ_2"/>
    <property type="match status" value="1"/>
</dbReference>
<reference evidence="11 12" key="1">
    <citation type="submission" date="2018-10" db="EMBL/GenBank/DDBJ databases">
        <title>A high-quality apple genome assembly.</title>
        <authorList>
            <person name="Hu J."/>
        </authorList>
    </citation>
    <scope>NUCLEOTIDE SEQUENCE [LARGE SCALE GENOMIC DNA]</scope>
    <source>
        <strain evidence="12">cv. HFTH1</strain>
        <tissue evidence="11">Young leaf</tissue>
    </source>
</reference>
<dbReference type="InterPro" id="IPR013785">
    <property type="entry name" value="Aldolase_TIM"/>
</dbReference>
<comment type="caution">
    <text evidence="11">The sequence shown here is derived from an EMBL/GenBank/DDBJ whole genome shotgun (WGS) entry which is preliminary data.</text>
</comment>
<dbReference type="InterPro" id="IPR001852">
    <property type="entry name" value="PdxS/SNZ"/>
</dbReference>
<evidence type="ECO:0000256" key="4">
    <source>
        <dbReference type="ARBA" id="ARBA00022898"/>
    </source>
</evidence>
<keyword evidence="6" id="KW-0704">Schiff base</keyword>